<dbReference type="EMBL" id="CP115174">
    <property type="protein sequence ID" value="WBO24297.1"/>
    <property type="molecule type" value="Genomic_DNA"/>
</dbReference>
<sequence length="251" mass="26688">MVALIAAAVSTLLLASVPANAARDIPYVSLYVPPASFAVTRWGPLISQAANRFNVPEAWIAAVMEAESGGRTSLNGRPITSRAGAMGLMQLMPRTWEMMRREHHLGDDPYDTNDNILAGAAWLRVLADRFGYPGLFAAYNAGPARYAEHLRSGTPLPKETRRYIASLTQMPATASTPTEMLPETGLFFALGDTKGVRQSPVHSPNGGASNTSDDGTSAPPDRPSGHATRVAQPAARAGLFISLSTMSGGRR</sequence>
<dbReference type="InterPro" id="IPR008258">
    <property type="entry name" value="Transglycosylase_SLT_dom_1"/>
</dbReference>
<protein>
    <submittedName>
        <fullName evidence="6">Lytic transglycosylase domain-containing protein</fullName>
    </submittedName>
</protein>
<dbReference type="Pfam" id="PF01464">
    <property type="entry name" value="SLT"/>
    <property type="match status" value="1"/>
</dbReference>
<feature type="compositionally biased region" description="Polar residues" evidence="3">
    <location>
        <begin position="200"/>
        <end position="215"/>
    </location>
</feature>
<dbReference type="RefSeq" id="WP_270078925.1">
    <property type="nucleotide sequence ID" value="NZ_CP115174.1"/>
</dbReference>
<accession>A0ABY7NRY4</accession>
<gene>
    <name evidence="6" type="ORF">PBT88_09450</name>
</gene>
<organism evidence="6 7">
    <name type="scientific">Sphingomonas abietis</name>
    <dbReference type="NCBI Taxonomy" id="3012344"/>
    <lineage>
        <taxon>Bacteria</taxon>
        <taxon>Pseudomonadati</taxon>
        <taxon>Pseudomonadota</taxon>
        <taxon>Alphaproteobacteria</taxon>
        <taxon>Sphingomonadales</taxon>
        <taxon>Sphingomonadaceae</taxon>
        <taxon>Sphingomonas</taxon>
    </lineage>
</organism>
<evidence type="ECO:0000256" key="2">
    <source>
        <dbReference type="ARBA" id="ARBA00009387"/>
    </source>
</evidence>
<dbReference type="CDD" id="cd00254">
    <property type="entry name" value="LT-like"/>
    <property type="match status" value="1"/>
</dbReference>
<dbReference type="Proteomes" id="UP001210865">
    <property type="component" value="Chromosome"/>
</dbReference>
<proteinExistence type="inferred from homology"/>
<evidence type="ECO:0000313" key="7">
    <source>
        <dbReference type="Proteomes" id="UP001210865"/>
    </source>
</evidence>
<feature type="domain" description="Transglycosylase SLT" evidence="5">
    <location>
        <begin position="45"/>
        <end position="151"/>
    </location>
</feature>
<dbReference type="PANTHER" id="PTHR37423:SF2">
    <property type="entry name" value="MEMBRANE-BOUND LYTIC MUREIN TRANSGLYCOSYLASE C"/>
    <property type="match status" value="1"/>
</dbReference>
<evidence type="ECO:0000313" key="6">
    <source>
        <dbReference type="EMBL" id="WBO24297.1"/>
    </source>
</evidence>
<reference evidence="6 7" key="1">
    <citation type="submission" date="2022-12" db="EMBL/GenBank/DDBJ databases">
        <title>Sphingomonas abieness sp. nov., an endophytic bacterium isolated from Abies koreana.</title>
        <authorList>
            <person name="Jiang L."/>
            <person name="Lee J."/>
        </authorList>
    </citation>
    <scope>NUCLEOTIDE SEQUENCE [LARGE SCALE GENOMIC DNA]</scope>
    <source>
        <strain evidence="7">PAMB 00755</strain>
    </source>
</reference>
<evidence type="ECO:0000256" key="4">
    <source>
        <dbReference type="SAM" id="SignalP"/>
    </source>
</evidence>
<feature type="region of interest" description="Disordered" evidence="3">
    <location>
        <begin position="195"/>
        <end position="236"/>
    </location>
</feature>
<dbReference type="PANTHER" id="PTHR37423">
    <property type="entry name" value="SOLUBLE LYTIC MUREIN TRANSGLYCOSYLASE-RELATED"/>
    <property type="match status" value="1"/>
</dbReference>
<evidence type="ECO:0000256" key="3">
    <source>
        <dbReference type="SAM" id="MobiDB-lite"/>
    </source>
</evidence>
<dbReference type="SUPFAM" id="SSF53955">
    <property type="entry name" value="Lysozyme-like"/>
    <property type="match status" value="1"/>
</dbReference>
<evidence type="ECO:0000256" key="1">
    <source>
        <dbReference type="ARBA" id="ARBA00007734"/>
    </source>
</evidence>
<evidence type="ECO:0000259" key="5">
    <source>
        <dbReference type="Pfam" id="PF01464"/>
    </source>
</evidence>
<name>A0ABY7NRY4_9SPHN</name>
<dbReference type="InterPro" id="IPR023346">
    <property type="entry name" value="Lysozyme-like_dom_sf"/>
</dbReference>
<dbReference type="Gene3D" id="1.10.530.10">
    <property type="match status" value="1"/>
</dbReference>
<feature type="chain" id="PRO_5045190085" evidence="4">
    <location>
        <begin position="22"/>
        <end position="251"/>
    </location>
</feature>
<keyword evidence="7" id="KW-1185">Reference proteome</keyword>
<keyword evidence="4" id="KW-0732">Signal</keyword>
<comment type="similarity">
    <text evidence="1">Belongs to the transglycosylase Slt family.</text>
</comment>
<feature type="signal peptide" evidence="4">
    <location>
        <begin position="1"/>
        <end position="21"/>
    </location>
</feature>
<comment type="similarity">
    <text evidence="2">Belongs to the virb1 family.</text>
</comment>